<dbReference type="AlphaFoldDB" id="A0A4Z2EB86"/>
<feature type="region of interest" description="Disordered" evidence="1">
    <location>
        <begin position="1"/>
        <end position="55"/>
    </location>
</feature>
<organism evidence="2 3">
    <name type="scientific">Liparis tanakae</name>
    <name type="common">Tanaka's snailfish</name>
    <dbReference type="NCBI Taxonomy" id="230148"/>
    <lineage>
        <taxon>Eukaryota</taxon>
        <taxon>Metazoa</taxon>
        <taxon>Chordata</taxon>
        <taxon>Craniata</taxon>
        <taxon>Vertebrata</taxon>
        <taxon>Euteleostomi</taxon>
        <taxon>Actinopterygii</taxon>
        <taxon>Neopterygii</taxon>
        <taxon>Teleostei</taxon>
        <taxon>Neoteleostei</taxon>
        <taxon>Acanthomorphata</taxon>
        <taxon>Eupercaria</taxon>
        <taxon>Perciformes</taxon>
        <taxon>Cottioidei</taxon>
        <taxon>Cottales</taxon>
        <taxon>Liparidae</taxon>
        <taxon>Liparis</taxon>
    </lineage>
</organism>
<evidence type="ECO:0000313" key="2">
    <source>
        <dbReference type="EMBL" id="TNN26011.1"/>
    </source>
</evidence>
<gene>
    <name evidence="2" type="ORF">EYF80_063853</name>
</gene>
<keyword evidence="3" id="KW-1185">Reference proteome</keyword>
<dbReference type="Proteomes" id="UP000314294">
    <property type="component" value="Unassembled WGS sequence"/>
</dbReference>
<evidence type="ECO:0000256" key="1">
    <source>
        <dbReference type="SAM" id="MobiDB-lite"/>
    </source>
</evidence>
<accession>A0A4Z2EB86</accession>
<reference evidence="2 3" key="1">
    <citation type="submission" date="2019-03" db="EMBL/GenBank/DDBJ databases">
        <title>First draft genome of Liparis tanakae, snailfish: a comprehensive survey of snailfish specific genes.</title>
        <authorList>
            <person name="Kim W."/>
            <person name="Song I."/>
            <person name="Jeong J.-H."/>
            <person name="Kim D."/>
            <person name="Kim S."/>
            <person name="Ryu S."/>
            <person name="Song J.Y."/>
            <person name="Lee S.K."/>
        </authorList>
    </citation>
    <scope>NUCLEOTIDE SEQUENCE [LARGE SCALE GENOMIC DNA]</scope>
    <source>
        <tissue evidence="2">Muscle</tissue>
    </source>
</reference>
<comment type="caution">
    <text evidence="2">The sequence shown here is derived from an EMBL/GenBank/DDBJ whole genome shotgun (WGS) entry which is preliminary data.</text>
</comment>
<sequence length="89" mass="10425">MSVRTERLREKVERRRENRSETRVHGASSERDRRDTGRHRQDPPVTHVQELEPDDVIRRRLTAPLYSPDDTQGTGRSRVWCGTVCWANG</sequence>
<protein>
    <submittedName>
        <fullName evidence="2">Uncharacterized protein</fullName>
    </submittedName>
</protein>
<name>A0A4Z2EB86_9TELE</name>
<evidence type="ECO:0000313" key="3">
    <source>
        <dbReference type="Proteomes" id="UP000314294"/>
    </source>
</evidence>
<feature type="compositionally biased region" description="Basic and acidic residues" evidence="1">
    <location>
        <begin position="1"/>
        <end position="42"/>
    </location>
</feature>
<dbReference type="EMBL" id="SRLO01011162">
    <property type="protein sequence ID" value="TNN26011.1"/>
    <property type="molecule type" value="Genomic_DNA"/>
</dbReference>
<proteinExistence type="predicted"/>